<dbReference type="EMBL" id="MUYA01000004">
    <property type="protein sequence ID" value="OOR99974.1"/>
    <property type="molecule type" value="Genomic_DNA"/>
</dbReference>
<feature type="transmembrane region" description="Helical" evidence="1">
    <location>
        <begin position="85"/>
        <end position="113"/>
    </location>
</feature>
<evidence type="ECO:0000256" key="1">
    <source>
        <dbReference type="SAM" id="Phobius"/>
    </source>
</evidence>
<evidence type="ECO:0000313" key="2">
    <source>
        <dbReference type="EMBL" id="OOR99974.1"/>
    </source>
</evidence>
<feature type="transmembrane region" description="Helical" evidence="1">
    <location>
        <begin position="240"/>
        <end position="259"/>
    </location>
</feature>
<dbReference type="Proteomes" id="UP000190867">
    <property type="component" value="Unassembled WGS sequence"/>
</dbReference>
<name>A0A1T0ATU9_9PAST</name>
<reference evidence="2 3" key="1">
    <citation type="submission" date="2017-02" db="EMBL/GenBank/DDBJ databases">
        <title>Draft genome sequence of Haemophilus paracuniculus CCUG 43573 type strain.</title>
        <authorList>
            <person name="Engstrom-Jakobsson H."/>
            <person name="Salva-Serra F."/>
            <person name="Thorell K."/>
            <person name="Gonzales-Siles L."/>
            <person name="Karlsson R."/>
            <person name="Boulund F."/>
            <person name="Engstrand L."/>
            <person name="Kristiansson E."/>
            <person name="Moore E."/>
        </authorList>
    </citation>
    <scope>NUCLEOTIDE SEQUENCE [LARGE SCALE GENOMIC DNA]</scope>
    <source>
        <strain evidence="2 3">CCUG 43573</strain>
    </source>
</reference>
<feature type="transmembrane region" description="Helical" evidence="1">
    <location>
        <begin position="157"/>
        <end position="175"/>
    </location>
</feature>
<feature type="transmembrane region" description="Helical" evidence="1">
    <location>
        <begin position="394"/>
        <end position="415"/>
    </location>
</feature>
<protein>
    <recommendedName>
        <fullName evidence="4">Divalent metal cation transporter</fullName>
    </recommendedName>
</protein>
<feature type="transmembrane region" description="Helical" evidence="1">
    <location>
        <begin position="335"/>
        <end position="354"/>
    </location>
</feature>
<accession>A0A1T0ATU9</accession>
<keyword evidence="1" id="KW-1133">Transmembrane helix</keyword>
<dbReference type="OrthoDB" id="4858698at2"/>
<feature type="transmembrane region" description="Helical" evidence="1">
    <location>
        <begin position="292"/>
        <end position="314"/>
    </location>
</feature>
<feature type="transmembrane region" description="Helical" evidence="1">
    <location>
        <begin position="195"/>
        <end position="219"/>
    </location>
</feature>
<feature type="transmembrane region" description="Helical" evidence="1">
    <location>
        <begin position="119"/>
        <end position="145"/>
    </location>
</feature>
<feature type="transmembrane region" description="Helical" evidence="1">
    <location>
        <begin position="46"/>
        <end position="65"/>
    </location>
</feature>
<keyword evidence="3" id="KW-1185">Reference proteome</keyword>
<evidence type="ECO:0000313" key="3">
    <source>
        <dbReference type="Proteomes" id="UP000190867"/>
    </source>
</evidence>
<keyword evidence="1" id="KW-0812">Transmembrane</keyword>
<feature type="transmembrane region" description="Helical" evidence="1">
    <location>
        <begin position="20"/>
        <end position="40"/>
    </location>
</feature>
<gene>
    <name evidence="2" type="ORF">B0187_03975</name>
</gene>
<dbReference type="RefSeq" id="WP_078236563.1">
    <property type="nucleotide sequence ID" value="NZ_MUYA01000004.1"/>
</dbReference>
<organism evidence="2 3">
    <name type="scientific">Haemophilus paracuniculus</name>
    <dbReference type="NCBI Taxonomy" id="734"/>
    <lineage>
        <taxon>Bacteria</taxon>
        <taxon>Pseudomonadati</taxon>
        <taxon>Pseudomonadota</taxon>
        <taxon>Gammaproteobacteria</taxon>
        <taxon>Pasteurellales</taxon>
        <taxon>Pasteurellaceae</taxon>
        <taxon>Haemophilus</taxon>
    </lineage>
</organism>
<dbReference type="AlphaFoldDB" id="A0A1T0ATU9"/>
<sequence length="421" mass="45655">MEQQEISTWGSKLKAMGPGILMASAAVGGSHIIASTQAGAIYGWQLALIIILANLFKYPFFRFGVQYTLSTNKTLLEGYQEKGKIYLWVFFFLNVAAAMINTAAVGIVTAAILKFIFSALGLAVDLSIPTASVIVIAVTWGILLLGKYRLLDSLSKWIMIALTVSTVSAVVIAALKGGIAVAPDFVEPSPWNLAALGFIVALMGWMPAPIEISAINSMWVVAKKRLNKVSYQDGIFDFNVGYIGTAILAIVFLALGALVQYGSGETVEQAGVKYIAQLIKMYAFAIGDWSKLLIALIAFMCMFGTTITVIDGYSRANNEALRLLLNRKESRPTSLYVWTTATALIGILIITVFMSDVATMLKFAMICSFVSTPIFAWLNLSLVLKGEHRVKGGLLWLSIIGLIYLSAFTLLFMVYQAGLIS</sequence>
<evidence type="ECO:0008006" key="4">
    <source>
        <dbReference type="Google" id="ProtNLM"/>
    </source>
</evidence>
<feature type="transmembrane region" description="Helical" evidence="1">
    <location>
        <begin position="360"/>
        <end position="382"/>
    </location>
</feature>
<dbReference type="STRING" id="734.B0187_03975"/>
<keyword evidence="1" id="KW-0472">Membrane</keyword>
<proteinExistence type="predicted"/>
<comment type="caution">
    <text evidence="2">The sequence shown here is derived from an EMBL/GenBank/DDBJ whole genome shotgun (WGS) entry which is preliminary data.</text>
</comment>